<dbReference type="Proteomes" id="UP000288943">
    <property type="component" value="Chromosome"/>
</dbReference>
<dbReference type="OrthoDB" id="2680250at2"/>
<accession>A0A410WPW7</accession>
<evidence type="ECO:0000313" key="4">
    <source>
        <dbReference type="Proteomes" id="UP000288943"/>
    </source>
</evidence>
<sequence>MKKKLAMGTMALAVFAMAGSAYAAQPEASAPAFTKAATAISAVKGSTAVFNEVKLPQGVSFEEFAKKQGLTAEQLIEKLKKDGTLDHLAEAKGQTVEEAAEFLKKNGLFAASHNALAISTFSPAEQGDGKTDGTAGNTIKAVLLEKNVTNDKGQTAETVEDIALPPSLSFEEFAKAQGLTVDELIARLKEDGTLGTIAKANGQSVEETIEFVKKNGLFAAAGKASLFSTIISSVDGGTVARGAVQAIKLDSK</sequence>
<keyword evidence="5" id="KW-1185">Reference proteome</keyword>
<evidence type="ECO:0000313" key="2">
    <source>
        <dbReference type="EMBL" id="MCY9597290.1"/>
    </source>
</evidence>
<evidence type="ECO:0000313" key="3">
    <source>
        <dbReference type="EMBL" id="QAV16347.1"/>
    </source>
</evidence>
<feature type="chain" id="PRO_5019103573" evidence="1">
    <location>
        <begin position="24"/>
        <end position="252"/>
    </location>
</feature>
<dbReference type="Proteomes" id="UP001527202">
    <property type="component" value="Unassembled WGS sequence"/>
</dbReference>
<dbReference type="AlphaFoldDB" id="A0A410WPW7"/>
<dbReference type="RefSeq" id="WP_042231478.1">
    <property type="nucleotide sequence ID" value="NZ_CP026520.1"/>
</dbReference>
<organism evidence="3 4">
    <name type="scientific">Paenibacillus chitinolyticus</name>
    <dbReference type="NCBI Taxonomy" id="79263"/>
    <lineage>
        <taxon>Bacteria</taxon>
        <taxon>Bacillati</taxon>
        <taxon>Bacillota</taxon>
        <taxon>Bacilli</taxon>
        <taxon>Bacillales</taxon>
        <taxon>Paenibacillaceae</taxon>
        <taxon>Paenibacillus</taxon>
    </lineage>
</organism>
<reference evidence="2 5" key="2">
    <citation type="submission" date="2022-05" db="EMBL/GenBank/DDBJ databases">
        <title>Genome Sequencing of Bee-Associated Microbes.</title>
        <authorList>
            <person name="Dunlap C."/>
        </authorList>
    </citation>
    <scope>NUCLEOTIDE SEQUENCE [LARGE SCALE GENOMIC DNA]</scope>
    <source>
        <strain evidence="2 5">NRRL B-23120</strain>
    </source>
</reference>
<dbReference type="EMBL" id="CP026520">
    <property type="protein sequence ID" value="QAV16347.1"/>
    <property type="molecule type" value="Genomic_DNA"/>
</dbReference>
<keyword evidence="1" id="KW-0732">Signal</keyword>
<gene>
    <name evidence="2" type="ORF">M5X16_16135</name>
    <name evidence="3" type="ORF">PC41400_00985</name>
</gene>
<dbReference type="EMBL" id="JAMDMJ010000018">
    <property type="protein sequence ID" value="MCY9597290.1"/>
    <property type="molecule type" value="Genomic_DNA"/>
</dbReference>
<dbReference type="GeneID" id="95373390"/>
<evidence type="ECO:0000256" key="1">
    <source>
        <dbReference type="SAM" id="SignalP"/>
    </source>
</evidence>
<protein>
    <submittedName>
        <fullName evidence="3">Uncharacterized protein</fullName>
    </submittedName>
</protein>
<evidence type="ECO:0000313" key="5">
    <source>
        <dbReference type="Proteomes" id="UP001527202"/>
    </source>
</evidence>
<reference evidence="3 4" key="1">
    <citation type="submission" date="2018-01" db="EMBL/GenBank/DDBJ databases">
        <title>The whole genome sequencing and assembly of Paenibacillus chitinolyticus KCCM 41400 strain.</title>
        <authorList>
            <person name="Kim J.-Y."/>
            <person name="Park M.-K."/>
            <person name="Lee Y.-J."/>
            <person name="Yi H."/>
            <person name="Bahn Y.-S."/>
            <person name="Kim J.F."/>
            <person name="Lee D.-W."/>
        </authorList>
    </citation>
    <scope>NUCLEOTIDE SEQUENCE [LARGE SCALE GENOMIC DNA]</scope>
    <source>
        <strain evidence="3 4">KCCM 41400</strain>
    </source>
</reference>
<name>A0A410WPW7_9BACL</name>
<feature type="signal peptide" evidence="1">
    <location>
        <begin position="1"/>
        <end position="23"/>
    </location>
</feature>
<dbReference type="KEGG" id="pchi:PC41400_00985"/>
<proteinExistence type="predicted"/>